<dbReference type="Proteomes" id="UP000305848">
    <property type="component" value="Unassembled WGS sequence"/>
</dbReference>
<organism evidence="2 3">
    <name type="scientific">Ilyomonas limi</name>
    <dbReference type="NCBI Taxonomy" id="2575867"/>
    <lineage>
        <taxon>Bacteria</taxon>
        <taxon>Pseudomonadati</taxon>
        <taxon>Bacteroidota</taxon>
        <taxon>Chitinophagia</taxon>
        <taxon>Chitinophagales</taxon>
        <taxon>Chitinophagaceae</taxon>
        <taxon>Ilyomonas</taxon>
    </lineage>
</organism>
<sequence>MKKIKVSNMDKSRYISMLITRNVLLLVIGFSFFGVSCKKEIKAGPPIALTYDQVYMVGNATSVGWDINNAIPMTPTSGNPNEFTWEGPLYAGEIKFPTALSWTSDTFMSATAGQSITDNKALLALNGNPDYHWVLADADAGNYKITLNTKDQTVTFQKE</sequence>
<dbReference type="GO" id="GO:0019867">
    <property type="term" value="C:outer membrane"/>
    <property type="evidence" value="ECO:0007669"/>
    <property type="project" value="InterPro"/>
</dbReference>
<comment type="caution">
    <text evidence="2">The sequence shown here is derived from an EMBL/GenBank/DDBJ whole genome shotgun (WGS) entry which is preliminary data.</text>
</comment>
<reference evidence="2 3" key="1">
    <citation type="submission" date="2019-05" db="EMBL/GenBank/DDBJ databases">
        <title>Panacibacter sp. strain 17mud1-8 Genome sequencing and assembly.</title>
        <authorList>
            <person name="Chhetri G."/>
        </authorList>
    </citation>
    <scope>NUCLEOTIDE SEQUENCE [LARGE SCALE GENOMIC DNA]</scope>
    <source>
        <strain evidence="2 3">17mud1-8</strain>
    </source>
</reference>
<accession>A0A4U3L404</accession>
<keyword evidence="3" id="KW-1185">Reference proteome</keyword>
<dbReference type="OrthoDB" id="975117at2"/>
<feature type="domain" description="Outer membrane protein SusF/SusE-like C-terminal" evidence="1">
    <location>
        <begin position="53"/>
        <end position="154"/>
    </location>
</feature>
<protein>
    <submittedName>
        <fullName evidence="2">SusF/SusE family outer membrane protein</fullName>
    </submittedName>
</protein>
<dbReference type="EMBL" id="SZQL01000004">
    <property type="protein sequence ID" value="TKK69815.1"/>
    <property type="molecule type" value="Genomic_DNA"/>
</dbReference>
<dbReference type="InterPro" id="IPR032187">
    <property type="entry name" value="SusF/SusE-like_C"/>
</dbReference>
<dbReference type="Gene3D" id="2.60.40.3620">
    <property type="match status" value="1"/>
</dbReference>
<dbReference type="GO" id="GO:2001070">
    <property type="term" value="F:starch binding"/>
    <property type="evidence" value="ECO:0007669"/>
    <property type="project" value="InterPro"/>
</dbReference>
<gene>
    <name evidence="2" type="ORF">FC093_06980</name>
</gene>
<dbReference type="AlphaFoldDB" id="A0A4U3L404"/>
<name>A0A4U3L404_9BACT</name>
<proteinExistence type="predicted"/>
<evidence type="ECO:0000313" key="3">
    <source>
        <dbReference type="Proteomes" id="UP000305848"/>
    </source>
</evidence>
<evidence type="ECO:0000313" key="2">
    <source>
        <dbReference type="EMBL" id="TKK69815.1"/>
    </source>
</evidence>
<dbReference type="Pfam" id="PF16411">
    <property type="entry name" value="SusF_SusE"/>
    <property type="match status" value="1"/>
</dbReference>
<evidence type="ECO:0000259" key="1">
    <source>
        <dbReference type="Pfam" id="PF16411"/>
    </source>
</evidence>
<dbReference type="RefSeq" id="WP_137261036.1">
    <property type="nucleotide sequence ID" value="NZ_SZQL01000004.1"/>
</dbReference>